<gene>
    <name evidence="1" type="ORF">L6452_16670</name>
</gene>
<proteinExistence type="predicted"/>
<comment type="caution">
    <text evidence="1">The sequence shown here is derived from an EMBL/GenBank/DDBJ whole genome shotgun (WGS) entry which is preliminary data.</text>
</comment>
<reference evidence="2" key="1">
    <citation type="journal article" date="2022" name="Mol. Ecol. Resour.">
        <title>The genomes of chicory, endive, great burdock and yacon provide insights into Asteraceae palaeo-polyploidization history and plant inulin production.</title>
        <authorList>
            <person name="Fan W."/>
            <person name="Wang S."/>
            <person name="Wang H."/>
            <person name="Wang A."/>
            <person name="Jiang F."/>
            <person name="Liu H."/>
            <person name="Zhao H."/>
            <person name="Xu D."/>
            <person name="Zhang Y."/>
        </authorList>
    </citation>
    <scope>NUCLEOTIDE SEQUENCE [LARGE SCALE GENOMIC DNA]</scope>
    <source>
        <strain evidence="2">cv. Niubang</strain>
    </source>
</reference>
<dbReference type="EMBL" id="CM042051">
    <property type="protein sequence ID" value="KAI3728043.1"/>
    <property type="molecule type" value="Genomic_DNA"/>
</dbReference>
<dbReference type="Proteomes" id="UP001055879">
    <property type="component" value="Linkage Group LG05"/>
</dbReference>
<accession>A0ACB9C1H1</accession>
<organism evidence="1 2">
    <name type="scientific">Arctium lappa</name>
    <name type="common">Greater burdock</name>
    <name type="synonym">Lappa major</name>
    <dbReference type="NCBI Taxonomy" id="4217"/>
    <lineage>
        <taxon>Eukaryota</taxon>
        <taxon>Viridiplantae</taxon>
        <taxon>Streptophyta</taxon>
        <taxon>Embryophyta</taxon>
        <taxon>Tracheophyta</taxon>
        <taxon>Spermatophyta</taxon>
        <taxon>Magnoliopsida</taxon>
        <taxon>eudicotyledons</taxon>
        <taxon>Gunneridae</taxon>
        <taxon>Pentapetalae</taxon>
        <taxon>asterids</taxon>
        <taxon>campanulids</taxon>
        <taxon>Asterales</taxon>
        <taxon>Asteraceae</taxon>
        <taxon>Carduoideae</taxon>
        <taxon>Cardueae</taxon>
        <taxon>Arctiinae</taxon>
        <taxon>Arctium</taxon>
    </lineage>
</organism>
<evidence type="ECO:0000313" key="2">
    <source>
        <dbReference type="Proteomes" id="UP001055879"/>
    </source>
</evidence>
<name>A0ACB9C1H1_ARCLA</name>
<protein>
    <submittedName>
        <fullName evidence="1">Uncharacterized protein</fullName>
    </submittedName>
</protein>
<evidence type="ECO:0000313" key="1">
    <source>
        <dbReference type="EMBL" id="KAI3728043.1"/>
    </source>
</evidence>
<keyword evidence="2" id="KW-1185">Reference proteome</keyword>
<sequence>MKVSRMMEENGSEGSQVLKRSVSYQDRPEKEQKQPFKKRARFLYSDDIMEVGPSENSDVTDDGRRIRDTTEEIKAEITPIKKSSYGIIYRKDVLVASISQLEISEGDRQEEEQKASMEDGGNGNNSNNTPGEKEQNKGGKKLMEYTTSTIVHDGGSRGKTPENALDCSVTAPNVDSMNIDANSEGDHHVVEDGHNGNGSDQCATGGREQNIKGNEPAEFFVSTMIHDRCSVSNIGENVVANNGDCSGNEPDVVDDDPMTIIDGRKRNRSSHELGDGSGGDESGQQARKKFRSDEISESSYDEQLSVVQHGNHTFRLFGIDIPYEEEHQNTKEDGGSSSNPAPRVFASDGSSSVQQPIFGFRLFGVDIPGEHIPPAAMGIEDGENGNNLVPASNGGSHGSGDQSSMQQPPKAGFRLFGFDI</sequence>
<reference evidence="1 2" key="2">
    <citation type="journal article" date="2022" name="Mol. Ecol. Resour.">
        <title>The genomes of chicory, endive, great burdock and yacon provide insights into Asteraceae paleo-polyploidization history and plant inulin production.</title>
        <authorList>
            <person name="Fan W."/>
            <person name="Wang S."/>
            <person name="Wang H."/>
            <person name="Wang A."/>
            <person name="Jiang F."/>
            <person name="Liu H."/>
            <person name="Zhao H."/>
            <person name="Xu D."/>
            <person name="Zhang Y."/>
        </authorList>
    </citation>
    <scope>NUCLEOTIDE SEQUENCE [LARGE SCALE GENOMIC DNA]</scope>
    <source>
        <strain evidence="2">cv. Niubang</strain>
    </source>
</reference>